<evidence type="ECO:0000313" key="2">
    <source>
        <dbReference type="EMBL" id="BAG11624.1"/>
    </source>
</evidence>
<dbReference type="Pfam" id="PF01395">
    <property type="entry name" value="PBP_GOBP"/>
    <property type="match status" value="1"/>
</dbReference>
<organism evidence="2">
    <name type="scientific">Drosophila fuyamai</name>
    <dbReference type="NCBI Taxonomy" id="65963"/>
    <lineage>
        <taxon>Eukaryota</taxon>
        <taxon>Metazoa</taxon>
        <taxon>Ecdysozoa</taxon>
        <taxon>Arthropoda</taxon>
        <taxon>Hexapoda</taxon>
        <taxon>Insecta</taxon>
        <taxon>Pterygota</taxon>
        <taxon>Neoptera</taxon>
        <taxon>Endopterygota</taxon>
        <taxon>Diptera</taxon>
        <taxon>Brachycera</taxon>
        <taxon>Muscomorpha</taxon>
        <taxon>Ephydroidea</taxon>
        <taxon>Drosophilidae</taxon>
        <taxon>Drosophila</taxon>
        <taxon>Sophophora</taxon>
    </lineage>
</organism>
<keyword evidence="1" id="KW-0732">Signal</keyword>
<name>B0M2E6_9MUSC</name>
<reference evidence="2" key="1">
    <citation type="journal article" date="2008" name="Genetics">
        <title>Rapid evolution of two odorant-binding protein genes, Obp57d and Obp57e, in the Drosophila melanogaster species group.</title>
        <authorList>
            <person name="Matsuo T."/>
        </authorList>
    </citation>
    <scope>NUCLEOTIDE SEQUENCE</scope>
    <source>
        <strain evidence="2">CM771</strain>
    </source>
</reference>
<dbReference type="InterPro" id="IPR006170">
    <property type="entry name" value="PBP/GOBP"/>
</dbReference>
<evidence type="ECO:0000256" key="1">
    <source>
        <dbReference type="SAM" id="SignalP"/>
    </source>
</evidence>
<accession>B0M2E6</accession>
<dbReference type="GO" id="GO:0005549">
    <property type="term" value="F:odorant binding"/>
    <property type="evidence" value="ECO:0007669"/>
    <property type="project" value="InterPro"/>
</dbReference>
<dbReference type="SUPFAM" id="SSF47565">
    <property type="entry name" value="Insect pheromone/odorant-binding proteins"/>
    <property type="match status" value="1"/>
</dbReference>
<feature type="chain" id="PRO_5002750295" evidence="1">
    <location>
        <begin position="24"/>
        <end position="136"/>
    </location>
</feature>
<proteinExistence type="predicted"/>
<gene>
    <name evidence="2" type="primary">Obp57d</name>
</gene>
<dbReference type="CDD" id="cd23992">
    <property type="entry name" value="PBP_GOBP"/>
    <property type="match status" value="1"/>
</dbReference>
<dbReference type="Gene3D" id="1.10.238.20">
    <property type="entry name" value="Pheromone/general odorant binding protein domain"/>
    <property type="match status" value="1"/>
</dbReference>
<dbReference type="EMBL" id="AB370280">
    <property type="protein sequence ID" value="BAG11624.1"/>
    <property type="molecule type" value="Genomic_DNA"/>
</dbReference>
<feature type="signal peptide" evidence="1">
    <location>
        <begin position="1"/>
        <end position="23"/>
    </location>
</feature>
<dbReference type="InterPro" id="IPR036728">
    <property type="entry name" value="PBP_GOBP_sf"/>
</dbReference>
<dbReference type="AlphaFoldDB" id="B0M2E6"/>
<sequence length="136" mass="15774">MSVKLDPSLFCILVLLRCHFISGISEFTDPCTDHNGITDEQANNAFKDWPENLNLARVNKTHKCYVTCILIYYSIVDNYGKISLDKYFDNGSIDEYAFAPTLLRCRYEYRKETDLCEQIFGIFNCFKQEKLLSGKV</sequence>
<protein>
    <submittedName>
        <fullName evidence="2">Odorant-binding protein 57d</fullName>
    </submittedName>
</protein>